<dbReference type="Proteomes" id="UP001187192">
    <property type="component" value="Unassembled WGS sequence"/>
</dbReference>
<accession>A0AA88A819</accession>
<dbReference type="EMBL" id="BTGU01000009">
    <property type="protein sequence ID" value="GMN38971.1"/>
    <property type="molecule type" value="Genomic_DNA"/>
</dbReference>
<protein>
    <submittedName>
        <fullName evidence="1">Uncharacterized protein</fullName>
    </submittedName>
</protein>
<evidence type="ECO:0000313" key="2">
    <source>
        <dbReference type="Proteomes" id="UP001187192"/>
    </source>
</evidence>
<sequence>MAAATTSSSLSSSRLHNLVPVSAIAAENGRASNGSVSSSATPAQEKGTLVLPQRGIHQIAKQIRVLLHNRNAGRWGRRGPAFAKDVADHGGRLDRHGRRRRLVGPGWLFQLPSRLGLGRGIGKRGKGGVLVLLVFERGGSGGSETHIEIEFLSEVGIHGFLEFKSCQ</sequence>
<organism evidence="1 2">
    <name type="scientific">Ficus carica</name>
    <name type="common">Common fig</name>
    <dbReference type="NCBI Taxonomy" id="3494"/>
    <lineage>
        <taxon>Eukaryota</taxon>
        <taxon>Viridiplantae</taxon>
        <taxon>Streptophyta</taxon>
        <taxon>Embryophyta</taxon>
        <taxon>Tracheophyta</taxon>
        <taxon>Spermatophyta</taxon>
        <taxon>Magnoliopsida</taxon>
        <taxon>eudicotyledons</taxon>
        <taxon>Gunneridae</taxon>
        <taxon>Pentapetalae</taxon>
        <taxon>rosids</taxon>
        <taxon>fabids</taxon>
        <taxon>Rosales</taxon>
        <taxon>Moraceae</taxon>
        <taxon>Ficeae</taxon>
        <taxon>Ficus</taxon>
    </lineage>
</organism>
<keyword evidence="2" id="KW-1185">Reference proteome</keyword>
<comment type="caution">
    <text evidence="1">The sequence shown here is derived from an EMBL/GenBank/DDBJ whole genome shotgun (WGS) entry which is preliminary data.</text>
</comment>
<gene>
    <name evidence="1" type="ORF">TIFTF001_008203</name>
</gene>
<proteinExistence type="predicted"/>
<reference evidence="1" key="1">
    <citation type="submission" date="2023-07" db="EMBL/GenBank/DDBJ databases">
        <title>draft genome sequence of fig (Ficus carica).</title>
        <authorList>
            <person name="Takahashi T."/>
            <person name="Nishimura K."/>
        </authorList>
    </citation>
    <scope>NUCLEOTIDE SEQUENCE</scope>
</reference>
<evidence type="ECO:0000313" key="1">
    <source>
        <dbReference type="EMBL" id="GMN38971.1"/>
    </source>
</evidence>
<name>A0AA88A819_FICCA</name>
<dbReference type="AlphaFoldDB" id="A0AA88A819"/>